<dbReference type="InterPro" id="IPR011989">
    <property type="entry name" value="ARM-like"/>
</dbReference>
<proteinExistence type="inferred from homology"/>
<feature type="compositionally biased region" description="Low complexity" evidence="12">
    <location>
        <begin position="618"/>
        <end position="629"/>
    </location>
</feature>
<dbReference type="FunFam" id="2.60.40.1150:FF:000002">
    <property type="entry name" value="Beta-adaptin-like protein C"/>
    <property type="match status" value="1"/>
</dbReference>
<protein>
    <recommendedName>
        <fullName evidence="11">Beta-adaptin-like protein</fullName>
    </recommendedName>
</protein>
<dbReference type="InterPro" id="IPR009028">
    <property type="entry name" value="Coatomer/calthrin_app_sub_C"/>
</dbReference>
<dbReference type="EMBL" id="JBCNJP010000014">
    <property type="protein sequence ID" value="KAK9067968.1"/>
    <property type="molecule type" value="Genomic_DNA"/>
</dbReference>
<dbReference type="InterPro" id="IPR016342">
    <property type="entry name" value="AP_complex_bsu_1_2_4"/>
</dbReference>
<dbReference type="Pfam" id="PF02883">
    <property type="entry name" value="Alpha_adaptinC2"/>
    <property type="match status" value="1"/>
</dbReference>
<comment type="subcellular location">
    <subcellularLocation>
        <location evidence="1">Cytoplasmic vesicle</location>
        <location evidence="1">Clathrin-coated vesicle membrane</location>
        <topology evidence="1">Peripheral membrane protein</topology>
        <orientation evidence="1">Cytoplasmic side</orientation>
    </subcellularLocation>
    <subcellularLocation>
        <location evidence="2">Golgi apparatus</location>
        <location evidence="2">trans-Golgi network</location>
    </subcellularLocation>
</comment>
<keyword evidence="6" id="KW-0333">Golgi apparatus</keyword>
<comment type="function">
    <text evidence="9 11">Subunit of clathrin-associated adaptor protein complex that plays a role in protein sorting in the late-Golgi/trans-Golgi network (TGN) and/or endosomes. The AP complexes mediate both the recruitment of clathrin to membranes and the recognition of sorting signals within the cytosolic tails of transmembrane cargo molecules.</text>
</comment>
<keyword evidence="7 11" id="KW-0472">Membrane</keyword>
<dbReference type="InterPro" id="IPR026739">
    <property type="entry name" value="AP_beta"/>
</dbReference>
<dbReference type="Gene3D" id="3.30.310.10">
    <property type="entry name" value="TATA-Binding Protein"/>
    <property type="match status" value="1"/>
</dbReference>
<organism evidence="15 16">
    <name type="scientific">Deinandra increscens subsp. villosa</name>
    <dbReference type="NCBI Taxonomy" id="3103831"/>
    <lineage>
        <taxon>Eukaryota</taxon>
        <taxon>Viridiplantae</taxon>
        <taxon>Streptophyta</taxon>
        <taxon>Embryophyta</taxon>
        <taxon>Tracheophyta</taxon>
        <taxon>Spermatophyta</taxon>
        <taxon>Magnoliopsida</taxon>
        <taxon>eudicotyledons</taxon>
        <taxon>Gunneridae</taxon>
        <taxon>Pentapetalae</taxon>
        <taxon>asterids</taxon>
        <taxon>campanulids</taxon>
        <taxon>Asterales</taxon>
        <taxon>Asteraceae</taxon>
        <taxon>Asteroideae</taxon>
        <taxon>Heliantheae alliance</taxon>
        <taxon>Madieae</taxon>
        <taxon>Madiinae</taxon>
        <taxon>Deinandra</taxon>
    </lineage>
</organism>
<feature type="domain" description="Beta-adaptin appendage C-terminal subdomain" evidence="14">
    <location>
        <begin position="786"/>
        <end position="897"/>
    </location>
</feature>
<evidence type="ECO:0000256" key="9">
    <source>
        <dbReference type="ARBA" id="ARBA00056315"/>
    </source>
</evidence>
<evidence type="ECO:0000313" key="16">
    <source>
        <dbReference type="Proteomes" id="UP001408789"/>
    </source>
</evidence>
<dbReference type="GO" id="GO:0016192">
    <property type="term" value="P:vesicle-mediated transport"/>
    <property type="evidence" value="ECO:0007669"/>
    <property type="project" value="InterPro"/>
</dbReference>
<dbReference type="GO" id="GO:0030665">
    <property type="term" value="C:clathrin-coated vesicle membrane"/>
    <property type="evidence" value="ECO:0007669"/>
    <property type="project" value="UniProtKB-SubCell"/>
</dbReference>
<evidence type="ECO:0000259" key="14">
    <source>
        <dbReference type="SMART" id="SM01020"/>
    </source>
</evidence>
<keyword evidence="5 11" id="KW-0653">Protein transport</keyword>
<accession>A0AAP0D7L5</accession>
<dbReference type="FunFam" id="3.30.310.10:FF:000012">
    <property type="entry name" value="Beta-adaptin-like protein"/>
    <property type="match status" value="1"/>
</dbReference>
<keyword evidence="4 11" id="KW-0813">Transport</keyword>
<dbReference type="InterPro" id="IPR012295">
    <property type="entry name" value="TBP_dom_sf"/>
</dbReference>
<comment type="caution">
    <text evidence="15">The sequence shown here is derived from an EMBL/GenBank/DDBJ whole genome shotgun (WGS) entry which is preliminary data.</text>
</comment>
<dbReference type="Pfam" id="PF01602">
    <property type="entry name" value="Adaptin_N"/>
    <property type="match status" value="1"/>
</dbReference>
<dbReference type="SUPFAM" id="SSF55711">
    <property type="entry name" value="Subdomain of clathrin and coatomer appendage domain"/>
    <property type="match status" value="1"/>
</dbReference>
<reference evidence="15 16" key="1">
    <citation type="submission" date="2024-04" db="EMBL/GenBank/DDBJ databases">
        <title>The reference genome of an endangered Asteraceae, Deinandra increscens subsp. villosa, native to the Central Coast of California.</title>
        <authorList>
            <person name="Guilliams M."/>
            <person name="Hasenstab-Lehman K."/>
            <person name="Meyer R."/>
            <person name="Mcevoy S."/>
        </authorList>
    </citation>
    <scope>NUCLEOTIDE SEQUENCE [LARGE SCALE GENOMIC DNA]</scope>
    <source>
        <tissue evidence="15">Leaf</tissue>
    </source>
</reference>
<dbReference type="SMART" id="SM01020">
    <property type="entry name" value="B2-adapt-app_C"/>
    <property type="match status" value="1"/>
</dbReference>
<dbReference type="SUPFAM" id="SSF49348">
    <property type="entry name" value="Clathrin adaptor appendage domain"/>
    <property type="match status" value="1"/>
</dbReference>
<dbReference type="Gene3D" id="1.25.10.10">
    <property type="entry name" value="Leucine-rich Repeat Variant"/>
    <property type="match status" value="1"/>
</dbReference>
<comment type="similarity">
    <text evidence="3 11">Belongs to the adaptor complexes large subunit family.</text>
</comment>
<dbReference type="Gene3D" id="2.60.40.1150">
    <property type="match status" value="1"/>
</dbReference>
<dbReference type="GO" id="GO:0030276">
    <property type="term" value="F:clathrin binding"/>
    <property type="evidence" value="ECO:0007669"/>
    <property type="project" value="InterPro"/>
</dbReference>
<name>A0AAP0D7L5_9ASTR</name>
<dbReference type="GO" id="GO:0005794">
    <property type="term" value="C:Golgi apparatus"/>
    <property type="evidence" value="ECO:0007669"/>
    <property type="project" value="UniProtKB-SubCell"/>
</dbReference>
<dbReference type="InterPro" id="IPR013041">
    <property type="entry name" value="Clathrin_app_Ig-like_sf"/>
</dbReference>
<feature type="domain" description="Clathrin adaptor alpha/beta/gamma-adaptin appendage Ig-like subdomain" evidence="13">
    <location>
        <begin position="667"/>
        <end position="777"/>
    </location>
</feature>
<evidence type="ECO:0000256" key="11">
    <source>
        <dbReference type="PIRNR" id="PIRNR002291"/>
    </source>
</evidence>
<dbReference type="PIRSF" id="PIRSF002291">
    <property type="entry name" value="AP_complex_beta"/>
    <property type="match status" value="1"/>
</dbReference>
<evidence type="ECO:0000259" key="13">
    <source>
        <dbReference type="SMART" id="SM00809"/>
    </source>
</evidence>
<evidence type="ECO:0000256" key="8">
    <source>
        <dbReference type="ARBA" id="ARBA00023329"/>
    </source>
</evidence>
<keyword evidence="8" id="KW-0968">Cytoplasmic vesicle</keyword>
<dbReference type="AlphaFoldDB" id="A0AAP0D7L5"/>
<evidence type="ECO:0000313" key="15">
    <source>
        <dbReference type="EMBL" id="KAK9067968.1"/>
    </source>
</evidence>
<dbReference type="PANTHER" id="PTHR11134">
    <property type="entry name" value="ADAPTOR COMPLEX SUBUNIT BETA FAMILY MEMBER"/>
    <property type="match status" value="1"/>
</dbReference>
<evidence type="ECO:0000256" key="1">
    <source>
        <dbReference type="ARBA" id="ARBA00004145"/>
    </source>
</evidence>
<sequence>MSGHDSKYFSTTKKGEIPELKEELNSQYKDKRKDAVKKVIAAMTVGKDVSSLFTDVLNCMQTENLELKKLVYLYLINYAKSQPDLAILAVNTFVKDTQDPNPLIRALAVRTMGCIRVDKITEYLCDPLERCLKDDDPYVRKTAAICVAKLYDINDELVEDRGFLEGLKDLISDNNPMVVANAVAALAEIQENSSKPIFEITSNILTKLLTALNECTEWGQVFILDALSKYKAADAREAENIVERVTPRLQHANSAVVLSAVKMILQQMELITSPDVIRNLCKKMAPPLVTLLSAEPEIQYVALRNINLIVQRRPTILAHEIKVFFCKYNDPIYVKMEKLEIMIKLASDRNIDQVLLEFKEYATEVDVDFVRKAVRAIGRCAIKLERAAERCISVLLELIKIKVNYVVQEAIIVIKDIFRRYPNTYESIIATLCESLDTLDEPEAKASMIWIIGEYAERIDNADELLESFLESFPEEPAQVQLQLLTATVKLFLKKPTEGPQQMIQVVLNNATVETDNPDLRDRAYIYWRLLSTDPEAAKDVVLAEKPVISDDSNQYDSSLLDELLANIATLSSVYHKPPETFITRVRTVQRTEEEEFPDGIEGAYPETSSTLVSDGVASSPPTSTTYPAAKPPTASPAPVPDLLDLMGLDGGDGNAIVSVDQPETDAGPPLPVVFPAASGQGLEISAQLVRRDGQIFYSLMFENNTNTPLDGFMIQFNKNTFGLAAGGPLQVPQLQPGTSSRTLLPMVLFQNIAPGPPNSLLQVAVKNNQQPVWYFNDRLSLLVLFTEDGRMERSTFLETWKSLPDSNEVSKDIAGIVINNVEETIERLGSTNMFFIAKRKNGNQEVLYLSAKIPKGIPFLIELTAVIGVPGLKCAIKSPSPEMAPLFFEALETLLRA</sequence>
<dbReference type="SUPFAM" id="SSF48371">
    <property type="entry name" value="ARM repeat"/>
    <property type="match status" value="1"/>
</dbReference>
<comment type="subunit">
    <text evidence="10 11">Adaptor protein complexes are heterotetramers composed of two large adaptins (beta-type subunit and alpha-type or delta-type or epsilon-type or gamma-type subunit), a medium adaptin (mu-type subunit) and a small adaptin (sigma-type subunit).</text>
</comment>
<evidence type="ECO:0000256" key="4">
    <source>
        <dbReference type="ARBA" id="ARBA00022448"/>
    </source>
</evidence>
<dbReference type="InterPro" id="IPR008152">
    <property type="entry name" value="Clathrin_a/b/g-adaptin_app_Ig"/>
</dbReference>
<dbReference type="FunFam" id="1.25.10.10:FF:000002">
    <property type="entry name" value="AP complex subunit beta"/>
    <property type="match status" value="1"/>
</dbReference>
<dbReference type="GO" id="GO:0030131">
    <property type="term" value="C:clathrin adaptor complex"/>
    <property type="evidence" value="ECO:0007669"/>
    <property type="project" value="InterPro"/>
</dbReference>
<feature type="region of interest" description="Disordered" evidence="12">
    <location>
        <begin position="596"/>
        <end position="635"/>
    </location>
</feature>
<evidence type="ECO:0000256" key="6">
    <source>
        <dbReference type="ARBA" id="ARBA00023034"/>
    </source>
</evidence>
<evidence type="ECO:0000256" key="2">
    <source>
        <dbReference type="ARBA" id="ARBA00004601"/>
    </source>
</evidence>
<evidence type="ECO:0000256" key="3">
    <source>
        <dbReference type="ARBA" id="ARBA00006613"/>
    </source>
</evidence>
<dbReference type="InterPro" id="IPR015151">
    <property type="entry name" value="B-adaptin_app_sub_C"/>
</dbReference>
<dbReference type="InterPro" id="IPR013037">
    <property type="entry name" value="Clathrin_b-adaptin_app_Ig-like"/>
</dbReference>
<evidence type="ECO:0000256" key="10">
    <source>
        <dbReference type="ARBA" id="ARBA00065056"/>
    </source>
</evidence>
<gene>
    <name evidence="15" type="ORF">SSX86_012079</name>
</gene>
<dbReference type="Proteomes" id="UP001408789">
    <property type="component" value="Unassembled WGS sequence"/>
</dbReference>
<dbReference type="Pfam" id="PF09066">
    <property type="entry name" value="B2-adapt-app_C"/>
    <property type="match status" value="1"/>
</dbReference>
<evidence type="ECO:0000256" key="5">
    <source>
        <dbReference type="ARBA" id="ARBA00022927"/>
    </source>
</evidence>
<keyword evidence="16" id="KW-1185">Reference proteome</keyword>
<dbReference type="InterPro" id="IPR002553">
    <property type="entry name" value="Clathrin/coatomer_adapt-like_N"/>
</dbReference>
<evidence type="ECO:0000256" key="12">
    <source>
        <dbReference type="SAM" id="MobiDB-lite"/>
    </source>
</evidence>
<dbReference type="InterPro" id="IPR016024">
    <property type="entry name" value="ARM-type_fold"/>
</dbReference>
<dbReference type="SMART" id="SM00809">
    <property type="entry name" value="Alpha_adaptinC2"/>
    <property type="match status" value="1"/>
</dbReference>
<dbReference type="GO" id="GO:0006886">
    <property type="term" value="P:intracellular protein transport"/>
    <property type="evidence" value="ECO:0007669"/>
    <property type="project" value="InterPro"/>
</dbReference>
<evidence type="ECO:0000256" key="7">
    <source>
        <dbReference type="ARBA" id="ARBA00023136"/>
    </source>
</evidence>